<keyword evidence="2" id="KW-1185">Reference proteome</keyword>
<organism evidence="1 2">
    <name type="scientific">Discina gigas</name>
    <dbReference type="NCBI Taxonomy" id="1032678"/>
    <lineage>
        <taxon>Eukaryota</taxon>
        <taxon>Fungi</taxon>
        <taxon>Dikarya</taxon>
        <taxon>Ascomycota</taxon>
        <taxon>Pezizomycotina</taxon>
        <taxon>Pezizomycetes</taxon>
        <taxon>Pezizales</taxon>
        <taxon>Discinaceae</taxon>
        <taxon>Discina</taxon>
    </lineage>
</organism>
<dbReference type="EMBL" id="JBBBZM010000184">
    <property type="protein sequence ID" value="KAL0632151.1"/>
    <property type="molecule type" value="Genomic_DNA"/>
</dbReference>
<name>A0ABR3G883_9PEZI</name>
<protein>
    <submittedName>
        <fullName evidence="1">Uncharacterized protein</fullName>
    </submittedName>
</protein>
<gene>
    <name evidence="1" type="ORF">Q9L58_008985</name>
</gene>
<evidence type="ECO:0000313" key="1">
    <source>
        <dbReference type="EMBL" id="KAL0632151.1"/>
    </source>
</evidence>
<evidence type="ECO:0000313" key="2">
    <source>
        <dbReference type="Proteomes" id="UP001447188"/>
    </source>
</evidence>
<dbReference type="Proteomes" id="UP001447188">
    <property type="component" value="Unassembled WGS sequence"/>
</dbReference>
<proteinExistence type="predicted"/>
<sequence length="228" mass="25410">MSPRPTTSRPQPKSRRSFPAWKKLQVLNYWATPSIPYEWNPDELRCPTIREVSEYFGGIPVGCISVWRRMEEEIVNSAAVDERRDMVPVGRPEVQPEELGFGSRGFAVGNEFPAANHEVLAEFPARNHELPAGNHEVLAEFPARNHELPAGNHEFPAGNHDIAAGSHEVAAGTREEGRGNIFFVRLGGAILQVGRPRRQVTCSRCGQQGHNKNNRRCARWAGNQGFAV</sequence>
<comment type="caution">
    <text evidence="1">The sequence shown here is derived from an EMBL/GenBank/DDBJ whole genome shotgun (WGS) entry which is preliminary data.</text>
</comment>
<accession>A0ABR3G883</accession>
<reference evidence="1 2" key="1">
    <citation type="submission" date="2024-02" db="EMBL/GenBank/DDBJ databases">
        <title>Discinaceae phylogenomics.</title>
        <authorList>
            <person name="Dirks A.C."/>
            <person name="James T.Y."/>
        </authorList>
    </citation>
    <scope>NUCLEOTIDE SEQUENCE [LARGE SCALE GENOMIC DNA]</scope>
    <source>
        <strain evidence="1 2">ACD0624</strain>
    </source>
</reference>